<feature type="compositionally biased region" description="Low complexity" evidence="1">
    <location>
        <begin position="493"/>
        <end position="505"/>
    </location>
</feature>
<feature type="compositionally biased region" description="Basic and acidic residues" evidence="1">
    <location>
        <begin position="586"/>
        <end position="601"/>
    </location>
</feature>
<proteinExistence type="predicted"/>
<accession>A0A7S4WIL8</accession>
<gene>
    <name evidence="2" type="ORF">AMON00008_LOCUS61432</name>
</gene>
<organism evidence="2">
    <name type="scientific">Alexandrium monilatum</name>
    <dbReference type="NCBI Taxonomy" id="311494"/>
    <lineage>
        <taxon>Eukaryota</taxon>
        <taxon>Sar</taxon>
        <taxon>Alveolata</taxon>
        <taxon>Dinophyceae</taxon>
        <taxon>Gonyaulacales</taxon>
        <taxon>Pyrocystaceae</taxon>
        <taxon>Alexandrium</taxon>
    </lineage>
</organism>
<dbReference type="AlphaFoldDB" id="A0A7S4WIL8"/>
<dbReference type="InterPro" id="IPR011990">
    <property type="entry name" value="TPR-like_helical_dom_sf"/>
</dbReference>
<feature type="compositionally biased region" description="Gly residues" evidence="1">
    <location>
        <begin position="367"/>
        <end position="382"/>
    </location>
</feature>
<dbReference type="Gene3D" id="1.25.40.10">
    <property type="entry name" value="Tetratricopeptide repeat domain"/>
    <property type="match status" value="1"/>
</dbReference>
<evidence type="ECO:0000256" key="1">
    <source>
        <dbReference type="SAM" id="MobiDB-lite"/>
    </source>
</evidence>
<feature type="compositionally biased region" description="Low complexity" evidence="1">
    <location>
        <begin position="413"/>
        <end position="434"/>
    </location>
</feature>
<feature type="region of interest" description="Disordered" evidence="1">
    <location>
        <begin position="363"/>
        <end position="601"/>
    </location>
</feature>
<sequence length="601" mass="62999">MPVPAGWDQAKAHERAVQLLEGAAPFEEQSGSIEFSHGTWRQRRAEPRAISSSLPAAAEVALKESRRAAVQALPESKEADHAAVLRRTWTDIDFDGGEDANQKLVQALEAEFAEQLASTMHGPAVPHAVDANDQMESSCEGSMREVLSDVLGAGDPEEPAAAPTNEEVVNVLGQSDNLGASLDMIGAYLKNYMTDKADMVLRRVMPLCRERGGFWLIKALNIAACVCSKQGRHEEALTALEELERLVGARLADLGGGEAAAWAFYDMVYKNFGWTLEALGRHAEAFGYFERAAELKRASGVAPTWFDQWDLGRTLAHMAYELGRGGELSRAGGLLRDALELQHRSEPGRHHAGQAAEELRRVRGRAGRAGGRPAGAAGGVGRGRAPPPRGPRAVPRGGRAEQPARGPGERGPCRGPHAPASLAGGARDAAAGPPLRVPQRRHRAAEALGGRRVPPRRPPCLGRRGRAGRGALRDGRAAGAEQPPAPPHRRLRAPVLRRADAPGLPAHRRPRGPAAGGGGVPPVGLGGRTGRSAGPDAVAARLPVVPGASAPAAAGAEAGLPGLPAVPSASVPGRNCGASSDLGGEDSQRSAGEERREARCG</sequence>
<reference evidence="2" key="1">
    <citation type="submission" date="2021-01" db="EMBL/GenBank/DDBJ databases">
        <authorList>
            <person name="Corre E."/>
            <person name="Pelletier E."/>
            <person name="Niang G."/>
            <person name="Scheremetjew M."/>
            <person name="Finn R."/>
            <person name="Kale V."/>
            <person name="Holt S."/>
            <person name="Cochrane G."/>
            <person name="Meng A."/>
            <person name="Brown T."/>
            <person name="Cohen L."/>
        </authorList>
    </citation>
    <scope>NUCLEOTIDE SEQUENCE</scope>
    <source>
        <strain evidence="2">CCMP3105</strain>
    </source>
</reference>
<dbReference type="SUPFAM" id="SSF48452">
    <property type="entry name" value="TPR-like"/>
    <property type="match status" value="1"/>
</dbReference>
<name>A0A7S4WIL8_9DINO</name>
<feature type="compositionally biased region" description="Low complexity" evidence="1">
    <location>
        <begin position="542"/>
        <end position="567"/>
    </location>
</feature>
<protein>
    <submittedName>
        <fullName evidence="2">Uncharacterized protein</fullName>
    </submittedName>
</protein>
<feature type="compositionally biased region" description="Gly residues" evidence="1">
    <location>
        <begin position="514"/>
        <end position="529"/>
    </location>
</feature>
<dbReference type="EMBL" id="HBNR01085759">
    <property type="protein sequence ID" value="CAE4663588.1"/>
    <property type="molecule type" value="Transcribed_RNA"/>
</dbReference>
<evidence type="ECO:0000313" key="2">
    <source>
        <dbReference type="EMBL" id="CAE4663588.1"/>
    </source>
</evidence>